<name>A0A2G8L503_STIJA</name>
<dbReference type="GO" id="GO:0046872">
    <property type="term" value="F:metal ion binding"/>
    <property type="evidence" value="ECO:0007669"/>
    <property type="project" value="UniProtKB-KW"/>
</dbReference>
<evidence type="ECO:0000256" key="3">
    <source>
        <dbReference type="ARBA" id="ARBA00023038"/>
    </source>
</evidence>
<dbReference type="Proteomes" id="UP000230750">
    <property type="component" value="Unassembled WGS sequence"/>
</dbReference>
<dbReference type="PANTHER" id="PTHR24206">
    <property type="entry name" value="OS06G0237300 PROTEIN"/>
    <property type="match status" value="1"/>
</dbReference>
<gene>
    <name evidence="6" type="ORF">BSL78_07790</name>
</gene>
<evidence type="ECO:0000259" key="5">
    <source>
        <dbReference type="PROSITE" id="PS50023"/>
    </source>
</evidence>
<keyword evidence="3 4" id="KW-0440">LIM domain</keyword>
<dbReference type="SMART" id="SM00132">
    <property type="entry name" value="LIM"/>
    <property type="match status" value="1"/>
</dbReference>
<proteinExistence type="predicted"/>
<sequence length="81" mass="9080">MDKIAADGRSYHKTCFRCAECKKVLNLGTFAQLNSVTFCKPHFKQRFKLHGNYDFSANNLRSGSSGSLTYISLTSTKIPID</sequence>
<dbReference type="AlphaFoldDB" id="A0A2G8L503"/>
<dbReference type="PROSITE" id="PS50023">
    <property type="entry name" value="LIM_DOMAIN_2"/>
    <property type="match status" value="1"/>
</dbReference>
<comment type="caution">
    <text evidence="6">The sequence shown here is derived from an EMBL/GenBank/DDBJ whole genome shotgun (WGS) entry which is preliminary data.</text>
</comment>
<dbReference type="STRING" id="307972.A0A2G8L503"/>
<evidence type="ECO:0000313" key="7">
    <source>
        <dbReference type="Proteomes" id="UP000230750"/>
    </source>
</evidence>
<keyword evidence="2 4" id="KW-0862">Zinc</keyword>
<evidence type="ECO:0000256" key="2">
    <source>
        <dbReference type="ARBA" id="ARBA00022833"/>
    </source>
</evidence>
<organism evidence="6 7">
    <name type="scientific">Stichopus japonicus</name>
    <name type="common">Sea cucumber</name>
    <dbReference type="NCBI Taxonomy" id="307972"/>
    <lineage>
        <taxon>Eukaryota</taxon>
        <taxon>Metazoa</taxon>
        <taxon>Echinodermata</taxon>
        <taxon>Eleutherozoa</taxon>
        <taxon>Echinozoa</taxon>
        <taxon>Holothuroidea</taxon>
        <taxon>Aspidochirotacea</taxon>
        <taxon>Aspidochirotida</taxon>
        <taxon>Stichopodidae</taxon>
        <taxon>Apostichopus</taxon>
    </lineage>
</organism>
<keyword evidence="7" id="KW-1185">Reference proteome</keyword>
<dbReference type="InterPro" id="IPR001781">
    <property type="entry name" value="Znf_LIM"/>
</dbReference>
<accession>A0A2G8L503</accession>
<dbReference type="Gene3D" id="2.10.110.10">
    <property type="entry name" value="Cysteine Rich Protein"/>
    <property type="match status" value="1"/>
</dbReference>
<dbReference type="EMBL" id="MRZV01000220">
    <property type="protein sequence ID" value="PIK55318.1"/>
    <property type="molecule type" value="Genomic_DNA"/>
</dbReference>
<dbReference type="Pfam" id="PF00412">
    <property type="entry name" value="LIM"/>
    <property type="match status" value="1"/>
</dbReference>
<evidence type="ECO:0000256" key="1">
    <source>
        <dbReference type="ARBA" id="ARBA00022723"/>
    </source>
</evidence>
<dbReference type="OrthoDB" id="6129702at2759"/>
<evidence type="ECO:0000313" key="6">
    <source>
        <dbReference type="EMBL" id="PIK55318.1"/>
    </source>
</evidence>
<reference evidence="6 7" key="1">
    <citation type="journal article" date="2017" name="PLoS Biol.">
        <title>The sea cucumber genome provides insights into morphological evolution and visceral regeneration.</title>
        <authorList>
            <person name="Zhang X."/>
            <person name="Sun L."/>
            <person name="Yuan J."/>
            <person name="Sun Y."/>
            <person name="Gao Y."/>
            <person name="Zhang L."/>
            <person name="Li S."/>
            <person name="Dai H."/>
            <person name="Hamel J.F."/>
            <person name="Liu C."/>
            <person name="Yu Y."/>
            <person name="Liu S."/>
            <person name="Lin W."/>
            <person name="Guo K."/>
            <person name="Jin S."/>
            <person name="Xu P."/>
            <person name="Storey K.B."/>
            <person name="Huan P."/>
            <person name="Zhang T."/>
            <person name="Zhou Y."/>
            <person name="Zhang J."/>
            <person name="Lin C."/>
            <person name="Li X."/>
            <person name="Xing L."/>
            <person name="Huo D."/>
            <person name="Sun M."/>
            <person name="Wang L."/>
            <person name="Mercier A."/>
            <person name="Li F."/>
            <person name="Yang H."/>
            <person name="Xiang J."/>
        </authorList>
    </citation>
    <scope>NUCLEOTIDE SEQUENCE [LARGE SCALE GENOMIC DNA]</scope>
    <source>
        <strain evidence="6">Shaxun</strain>
        <tissue evidence="6">Muscle</tissue>
    </source>
</reference>
<dbReference type="SUPFAM" id="SSF57716">
    <property type="entry name" value="Glucocorticoid receptor-like (DNA-binding domain)"/>
    <property type="match status" value="1"/>
</dbReference>
<dbReference type="CDD" id="cd09358">
    <property type="entry name" value="LIM_Mical_like"/>
    <property type="match status" value="1"/>
</dbReference>
<feature type="domain" description="LIM zinc-binding" evidence="5">
    <location>
        <begin position="1"/>
        <end position="49"/>
    </location>
</feature>
<keyword evidence="1 4" id="KW-0479">Metal-binding</keyword>
<evidence type="ECO:0000256" key="4">
    <source>
        <dbReference type="PROSITE-ProRule" id="PRU00125"/>
    </source>
</evidence>
<protein>
    <recommendedName>
        <fullName evidence="5">LIM zinc-binding domain-containing protein</fullName>
    </recommendedName>
</protein>